<evidence type="ECO:0000259" key="8">
    <source>
        <dbReference type="PROSITE" id="PS50928"/>
    </source>
</evidence>
<dbReference type="Gene3D" id="1.10.3720.10">
    <property type="entry name" value="MetI-like"/>
    <property type="match status" value="1"/>
</dbReference>
<keyword evidence="2 7" id="KW-0813">Transport</keyword>
<accession>A0A1G7ARH0</accession>
<keyword evidence="3" id="KW-1003">Cell membrane</keyword>
<dbReference type="InterPro" id="IPR035906">
    <property type="entry name" value="MetI-like_sf"/>
</dbReference>
<keyword evidence="4 7" id="KW-0812">Transmembrane</keyword>
<dbReference type="PANTHER" id="PTHR43744">
    <property type="entry name" value="ABC TRANSPORTER PERMEASE PROTEIN MG189-RELATED-RELATED"/>
    <property type="match status" value="1"/>
</dbReference>
<dbReference type="InterPro" id="IPR000515">
    <property type="entry name" value="MetI-like"/>
</dbReference>
<feature type="domain" description="ABC transmembrane type-1" evidence="8">
    <location>
        <begin position="85"/>
        <end position="284"/>
    </location>
</feature>
<comment type="similarity">
    <text evidence="7">Belongs to the binding-protein-dependent transport system permease family.</text>
</comment>
<dbReference type="EMBL" id="FNAD01000014">
    <property type="protein sequence ID" value="SDE16516.1"/>
    <property type="molecule type" value="Genomic_DNA"/>
</dbReference>
<dbReference type="SUPFAM" id="SSF161098">
    <property type="entry name" value="MetI-like"/>
    <property type="match status" value="1"/>
</dbReference>
<name>A0A1G7ARH0_9ACTN</name>
<dbReference type="PROSITE" id="PS50928">
    <property type="entry name" value="ABC_TM1"/>
    <property type="match status" value="1"/>
</dbReference>
<feature type="transmembrane region" description="Helical" evidence="7">
    <location>
        <begin position="193"/>
        <end position="218"/>
    </location>
</feature>
<feature type="transmembrane region" description="Helical" evidence="7">
    <location>
        <begin position="21"/>
        <end position="46"/>
    </location>
</feature>
<feature type="transmembrane region" description="Helical" evidence="7">
    <location>
        <begin position="80"/>
        <end position="108"/>
    </location>
</feature>
<evidence type="ECO:0000256" key="6">
    <source>
        <dbReference type="ARBA" id="ARBA00023136"/>
    </source>
</evidence>
<evidence type="ECO:0000256" key="2">
    <source>
        <dbReference type="ARBA" id="ARBA00022448"/>
    </source>
</evidence>
<dbReference type="Pfam" id="PF00528">
    <property type="entry name" value="BPD_transp_1"/>
    <property type="match status" value="1"/>
</dbReference>
<keyword evidence="6 7" id="KW-0472">Membrane</keyword>
<evidence type="ECO:0000256" key="1">
    <source>
        <dbReference type="ARBA" id="ARBA00004651"/>
    </source>
</evidence>
<evidence type="ECO:0000256" key="5">
    <source>
        <dbReference type="ARBA" id="ARBA00022989"/>
    </source>
</evidence>
<feature type="transmembrane region" description="Helical" evidence="7">
    <location>
        <begin position="154"/>
        <end position="172"/>
    </location>
</feature>
<dbReference type="Proteomes" id="UP000198949">
    <property type="component" value="Unassembled WGS sequence"/>
</dbReference>
<dbReference type="STRING" id="58114.SAMN05216270_11463"/>
<dbReference type="CDD" id="cd06261">
    <property type="entry name" value="TM_PBP2"/>
    <property type="match status" value="1"/>
</dbReference>
<comment type="subcellular location">
    <subcellularLocation>
        <location evidence="1 7">Cell membrane</location>
        <topology evidence="1 7">Multi-pass membrane protein</topology>
    </subcellularLocation>
</comment>
<sequence length="299" mass="32805">MTLLKKAQSTHKRFNTRAGRAFDVLNIVLLTGVGLLAILPFVYVLAGSFATELEITTRPFFVWPNEFTTASYESILSSDVIVRAFATTVAVTFVGTAVQLALTVLMAYPLAKPDLPGRRTILSLVVFTMVFSAGMIPTFLVVKDLGLLDSYWSLILPMAINPFSLIIIKNFFQQLPHELEESAKIDGANELQVLRHVVIPLSKPVLATFALFYAVGIWNDYLSPLLYLSDTSKWTLQMILRQVTAAASLSADELNSDVPPPAQGIKFAVVIIATIPVLLAYPFLQKHFAKGMLIGSVKG</sequence>
<dbReference type="PANTHER" id="PTHR43744:SF9">
    <property type="entry name" value="POLYGALACTURONAN_RHAMNOGALACTURONAN TRANSPORT SYSTEM PERMEASE PROTEIN YTCP"/>
    <property type="match status" value="1"/>
</dbReference>
<gene>
    <name evidence="9" type="ORF">SAMN05216270_11463</name>
</gene>
<dbReference type="AlphaFoldDB" id="A0A1G7ARH0"/>
<keyword evidence="10" id="KW-1185">Reference proteome</keyword>
<dbReference type="RefSeq" id="WP_091039338.1">
    <property type="nucleotide sequence ID" value="NZ_FNAD01000014.1"/>
</dbReference>
<evidence type="ECO:0000256" key="7">
    <source>
        <dbReference type="RuleBase" id="RU363032"/>
    </source>
</evidence>
<feature type="transmembrane region" description="Helical" evidence="7">
    <location>
        <begin position="264"/>
        <end position="284"/>
    </location>
</feature>
<evidence type="ECO:0000256" key="4">
    <source>
        <dbReference type="ARBA" id="ARBA00022692"/>
    </source>
</evidence>
<dbReference type="OrthoDB" id="2063054at2"/>
<dbReference type="GO" id="GO:0055085">
    <property type="term" value="P:transmembrane transport"/>
    <property type="evidence" value="ECO:0007669"/>
    <property type="project" value="InterPro"/>
</dbReference>
<organism evidence="9 10">
    <name type="scientific">Glycomyces harbinensis</name>
    <dbReference type="NCBI Taxonomy" id="58114"/>
    <lineage>
        <taxon>Bacteria</taxon>
        <taxon>Bacillati</taxon>
        <taxon>Actinomycetota</taxon>
        <taxon>Actinomycetes</taxon>
        <taxon>Glycomycetales</taxon>
        <taxon>Glycomycetaceae</taxon>
        <taxon>Glycomyces</taxon>
    </lineage>
</organism>
<feature type="transmembrane region" description="Helical" evidence="7">
    <location>
        <begin position="120"/>
        <end position="142"/>
    </location>
</feature>
<evidence type="ECO:0000313" key="10">
    <source>
        <dbReference type="Proteomes" id="UP000198949"/>
    </source>
</evidence>
<dbReference type="GO" id="GO:0005886">
    <property type="term" value="C:plasma membrane"/>
    <property type="evidence" value="ECO:0007669"/>
    <property type="project" value="UniProtKB-SubCell"/>
</dbReference>
<protein>
    <submittedName>
        <fullName evidence="9">Putative aldouronate transport system permease protein</fullName>
    </submittedName>
</protein>
<evidence type="ECO:0000256" key="3">
    <source>
        <dbReference type="ARBA" id="ARBA00022475"/>
    </source>
</evidence>
<proteinExistence type="inferred from homology"/>
<evidence type="ECO:0000313" key="9">
    <source>
        <dbReference type="EMBL" id="SDE16516.1"/>
    </source>
</evidence>
<keyword evidence="5 7" id="KW-1133">Transmembrane helix</keyword>
<reference evidence="10" key="1">
    <citation type="submission" date="2016-10" db="EMBL/GenBank/DDBJ databases">
        <authorList>
            <person name="Varghese N."/>
            <person name="Submissions S."/>
        </authorList>
    </citation>
    <scope>NUCLEOTIDE SEQUENCE [LARGE SCALE GENOMIC DNA]</scope>
    <source>
        <strain evidence="10">CGMCC 4.3516</strain>
    </source>
</reference>